<gene>
    <name evidence="1" type="ORF">ETAA8_39920</name>
</gene>
<sequence>MIKRVNFTGRRRIPRSKIDLQLFDGTPRRFSANIQFEEGVFTSDAEVVLEATSAGSSIVERIACGTVGQLQQPQLRELKHIEQENVLFTLKVIDRSEQIGRLLGVADQLRPERSGEPSSGGRRGILPIELADLGQEVWRLEFTDHDVLLQVNERLTDLKDRVRSDAMLYAIIYPDVIRRVLRAAIAENVEIDEDSDRWSVLWLRFGRDLHPLQTKPPATVDTSELIDEWIDEVATAFCNQHRLFDEYQNTLTRMTGGEP</sequence>
<proteinExistence type="predicted"/>
<accession>A0A517YF80</accession>
<dbReference type="EMBL" id="CP036274">
    <property type="protein sequence ID" value="QDU28886.1"/>
    <property type="molecule type" value="Genomic_DNA"/>
</dbReference>
<evidence type="ECO:0000313" key="2">
    <source>
        <dbReference type="Proteomes" id="UP000315017"/>
    </source>
</evidence>
<evidence type="ECO:0000313" key="1">
    <source>
        <dbReference type="EMBL" id="QDU28886.1"/>
    </source>
</evidence>
<dbReference type="AlphaFoldDB" id="A0A517YF80"/>
<reference evidence="1 2" key="1">
    <citation type="submission" date="2019-02" db="EMBL/GenBank/DDBJ databases">
        <title>Deep-cultivation of Planctomycetes and their phenomic and genomic characterization uncovers novel biology.</title>
        <authorList>
            <person name="Wiegand S."/>
            <person name="Jogler M."/>
            <person name="Boedeker C."/>
            <person name="Pinto D."/>
            <person name="Vollmers J."/>
            <person name="Rivas-Marin E."/>
            <person name="Kohn T."/>
            <person name="Peeters S.H."/>
            <person name="Heuer A."/>
            <person name="Rast P."/>
            <person name="Oberbeckmann S."/>
            <person name="Bunk B."/>
            <person name="Jeske O."/>
            <person name="Meyerdierks A."/>
            <person name="Storesund J.E."/>
            <person name="Kallscheuer N."/>
            <person name="Luecker S."/>
            <person name="Lage O.M."/>
            <person name="Pohl T."/>
            <person name="Merkel B.J."/>
            <person name="Hornburger P."/>
            <person name="Mueller R.-W."/>
            <person name="Bruemmer F."/>
            <person name="Labrenz M."/>
            <person name="Spormann A.M."/>
            <person name="Op den Camp H."/>
            <person name="Overmann J."/>
            <person name="Amann R."/>
            <person name="Jetten M.S.M."/>
            <person name="Mascher T."/>
            <person name="Medema M.H."/>
            <person name="Devos D.P."/>
            <person name="Kaster A.-K."/>
            <person name="Ovreas L."/>
            <person name="Rohde M."/>
            <person name="Galperin M.Y."/>
            <person name="Jogler C."/>
        </authorList>
    </citation>
    <scope>NUCLEOTIDE SEQUENCE [LARGE SCALE GENOMIC DNA]</scope>
    <source>
        <strain evidence="1 2">ETA_A8</strain>
    </source>
</reference>
<dbReference type="RefSeq" id="WP_145091897.1">
    <property type="nucleotide sequence ID" value="NZ_CP036274.1"/>
</dbReference>
<keyword evidence="2" id="KW-1185">Reference proteome</keyword>
<dbReference type="Proteomes" id="UP000315017">
    <property type="component" value="Chromosome"/>
</dbReference>
<protein>
    <submittedName>
        <fullName evidence="1">Uncharacterized protein</fullName>
    </submittedName>
</protein>
<dbReference type="KEGG" id="aagg:ETAA8_39920"/>
<organism evidence="1 2">
    <name type="scientific">Anatilimnocola aggregata</name>
    <dbReference type="NCBI Taxonomy" id="2528021"/>
    <lineage>
        <taxon>Bacteria</taxon>
        <taxon>Pseudomonadati</taxon>
        <taxon>Planctomycetota</taxon>
        <taxon>Planctomycetia</taxon>
        <taxon>Pirellulales</taxon>
        <taxon>Pirellulaceae</taxon>
        <taxon>Anatilimnocola</taxon>
    </lineage>
</organism>
<dbReference type="OrthoDB" id="250695at2"/>
<name>A0A517YF80_9BACT</name>